<protein>
    <recommendedName>
        <fullName evidence="3">ATP-dependent clpX-like chaperone zinc ribbon domain-containing protein</fullName>
    </recommendedName>
</protein>
<organism evidence="4">
    <name type="scientific">Schistosoma haematobium</name>
    <name type="common">Blood fluke</name>
    <dbReference type="NCBI Taxonomy" id="6185"/>
    <lineage>
        <taxon>Eukaryota</taxon>
        <taxon>Metazoa</taxon>
        <taxon>Spiralia</taxon>
        <taxon>Lophotrochozoa</taxon>
        <taxon>Platyhelminthes</taxon>
        <taxon>Trematoda</taxon>
        <taxon>Digenea</taxon>
        <taxon>Strigeidida</taxon>
        <taxon>Schistosomatoidea</taxon>
        <taxon>Schistosomatidae</taxon>
        <taxon>Schistosoma</taxon>
    </lineage>
</organism>
<dbReference type="InterPro" id="IPR059067">
    <property type="entry name" value="Znf_ribbon_CLPX-like"/>
</dbReference>
<proteinExistence type="predicted"/>
<feature type="domain" description="ATP-dependent clpX-like chaperone zinc ribbon" evidence="3">
    <location>
        <begin position="70"/>
        <end position="109"/>
    </location>
</feature>
<feature type="transmembrane region" description="Helical" evidence="2">
    <location>
        <begin position="139"/>
        <end position="158"/>
    </location>
</feature>
<keyword evidence="2" id="KW-1133">Transmembrane helix</keyword>
<name>A0A094ZHK6_SCHHA</name>
<evidence type="ECO:0000256" key="1">
    <source>
        <dbReference type="SAM" id="MobiDB-lite"/>
    </source>
</evidence>
<dbReference type="AlphaFoldDB" id="A0A094ZHK6"/>
<gene>
    <name evidence="4" type="ORF">MS3_00456</name>
</gene>
<reference evidence="4" key="1">
    <citation type="journal article" date="2012" name="Nat. Genet.">
        <title>Whole-genome sequence of Schistosoma haematobium.</title>
        <authorList>
            <person name="Young N.D."/>
            <person name="Jex A.R."/>
            <person name="Li B."/>
            <person name="Liu S."/>
            <person name="Yang L."/>
            <person name="Xiong Z."/>
            <person name="Li Y."/>
            <person name="Cantacessi C."/>
            <person name="Hall R.S."/>
            <person name="Xu X."/>
            <person name="Chen F."/>
            <person name="Wu X."/>
            <person name="Zerlotini A."/>
            <person name="Oliveira G."/>
            <person name="Hofmann A."/>
            <person name="Zhang G."/>
            <person name="Fang X."/>
            <person name="Kang Y."/>
            <person name="Campbell B.E."/>
            <person name="Loukas A."/>
            <person name="Ranganathan S."/>
            <person name="Rollinson D."/>
            <person name="Rinaldi G."/>
            <person name="Brindley P.J."/>
            <person name="Yang H."/>
            <person name="Wang J."/>
            <person name="Wang J."/>
            <person name="Gasser R.B."/>
        </authorList>
    </citation>
    <scope>NUCLEOTIDE SEQUENCE [LARGE SCALE GENOMIC DNA]</scope>
</reference>
<evidence type="ECO:0000259" key="3">
    <source>
        <dbReference type="Pfam" id="PF26040"/>
    </source>
</evidence>
<dbReference type="EMBL" id="KL250499">
    <property type="protein sequence ID" value="KGB32339.1"/>
    <property type="molecule type" value="Genomic_DNA"/>
</dbReference>
<accession>A0A094ZHK6</accession>
<feature type="compositionally biased region" description="Polar residues" evidence="1">
    <location>
        <begin position="25"/>
        <end position="45"/>
    </location>
</feature>
<evidence type="ECO:0000256" key="2">
    <source>
        <dbReference type="SAM" id="Phobius"/>
    </source>
</evidence>
<feature type="region of interest" description="Disordered" evidence="1">
    <location>
        <begin position="22"/>
        <end position="45"/>
    </location>
</feature>
<keyword evidence="2" id="KW-0812">Transmembrane</keyword>
<dbReference type="STRING" id="6185.A0A094ZHK6"/>
<dbReference type="Pfam" id="PF26040">
    <property type="entry name" value="Zn_ribbon_CLPX_N"/>
    <property type="match status" value="1"/>
</dbReference>
<evidence type="ECO:0000313" key="4">
    <source>
        <dbReference type="EMBL" id="KGB32339.1"/>
    </source>
</evidence>
<sequence length="185" mass="19796">MSNFASSAFSCAFKSWKTHGRGLLSKSQNPGGPSEGSGSLNSANVNHHSIGSKERLGGAGGGGSGNGTGSFIRCNKCGGPLKSLDPKASYISRFMECEACEQLYELTDKSDLSSFSNVDESRHLSLVSPKEASHSLCKYVVFLIPCLLLITSFVFTVFSVYDAIVAIYCSRISSGLFLYFVYHSS</sequence>
<keyword evidence="2" id="KW-0472">Membrane</keyword>